<protein>
    <recommendedName>
        <fullName evidence="5">Exonuclease V</fullName>
    </recommendedName>
</protein>
<keyword evidence="4" id="KW-1185">Reference proteome</keyword>
<proteinExistence type="inferred from homology"/>
<evidence type="ECO:0000256" key="2">
    <source>
        <dbReference type="SAM" id="MobiDB-lite"/>
    </source>
</evidence>
<dbReference type="PANTHER" id="PTHR14464:SF4">
    <property type="entry name" value="EXONUCLEASE V"/>
    <property type="match status" value="1"/>
</dbReference>
<feature type="region of interest" description="Disordered" evidence="2">
    <location>
        <begin position="414"/>
        <end position="433"/>
    </location>
</feature>
<evidence type="ECO:0000313" key="4">
    <source>
        <dbReference type="Proteomes" id="UP000807342"/>
    </source>
</evidence>
<dbReference type="InterPro" id="IPR019190">
    <property type="entry name" value="EXOV"/>
</dbReference>
<dbReference type="EMBL" id="MU151086">
    <property type="protein sequence ID" value="KAF9451416.1"/>
    <property type="molecule type" value="Genomic_DNA"/>
</dbReference>
<reference evidence="3" key="1">
    <citation type="submission" date="2020-11" db="EMBL/GenBank/DDBJ databases">
        <authorList>
            <consortium name="DOE Joint Genome Institute"/>
            <person name="Ahrendt S."/>
            <person name="Riley R."/>
            <person name="Andreopoulos W."/>
            <person name="Labutti K."/>
            <person name="Pangilinan J."/>
            <person name="Ruiz-Duenas F.J."/>
            <person name="Barrasa J.M."/>
            <person name="Sanchez-Garcia M."/>
            <person name="Camarero S."/>
            <person name="Miyauchi S."/>
            <person name="Serrano A."/>
            <person name="Linde D."/>
            <person name="Babiker R."/>
            <person name="Drula E."/>
            <person name="Ayuso-Fernandez I."/>
            <person name="Pacheco R."/>
            <person name="Padilla G."/>
            <person name="Ferreira P."/>
            <person name="Barriuso J."/>
            <person name="Kellner H."/>
            <person name="Castanera R."/>
            <person name="Alfaro M."/>
            <person name="Ramirez L."/>
            <person name="Pisabarro A.G."/>
            <person name="Kuo A."/>
            <person name="Tritt A."/>
            <person name="Lipzen A."/>
            <person name="He G."/>
            <person name="Yan M."/>
            <person name="Ng V."/>
            <person name="Cullen D."/>
            <person name="Martin F."/>
            <person name="Rosso M.-N."/>
            <person name="Henrissat B."/>
            <person name="Hibbett D."/>
            <person name="Martinez A.T."/>
            <person name="Grigoriev I.V."/>
        </authorList>
    </citation>
    <scope>NUCLEOTIDE SEQUENCE</scope>
    <source>
        <strain evidence="3">MF-IS2</strain>
    </source>
</reference>
<comment type="similarity">
    <text evidence="1">Belongs to the EXO5 family.</text>
</comment>
<organism evidence="3 4">
    <name type="scientific">Macrolepiota fuliginosa MF-IS2</name>
    <dbReference type="NCBI Taxonomy" id="1400762"/>
    <lineage>
        <taxon>Eukaryota</taxon>
        <taxon>Fungi</taxon>
        <taxon>Dikarya</taxon>
        <taxon>Basidiomycota</taxon>
        <taxon>Agaricomycotina</taxon>
        <taxon>Agaricomycetes</taxon>
        <taxon>Agaricomycetidae</taxon>
        <taxon>Agaricales</taxon>
        <taxon>Agaricineae</taxon>
        <taxon>Agaricaceae</taxon>
        <taxon>Macrolepiota</taxon>
    </lineage>
</organism>
<evidence type="ECO:0000313" key="3">
    <source>
        <dbReference type="EMBL" id="KAF9451416.1"/>
    </source>
</evidence>
<dbReference type="PANTHER" id="PTHR14464">
    <property type="entry name" value="EXONUCLEASE V"/>
    <property type="match status" value="1"/>
</dbReference>
<dbReference type="GO" id="GO:0005634">
    <property type="term" value="C:nucleus"/>
    <property type="evidence" value="ECO:0007669"/>
    <property type="project" value="TreeGrafter"/>
</dbReference>
<comment type="caution">
    <text evidence="3">The sequence shown here is derived from an EMBL/GenBank/DDBJ whole genome shotgun (WGS) entry which is preliminary data.</text>
</comment>
<dbReference type="GO" id="GO:0005739">
    <property type="term" value="C:mitochondrion"/>
    <property type="evidence" value="ECO:0007669"/>
    <property type="project" value="TreeGrafter"/>
</dbReference>
<dbReference type="GO" id="GO:0036297">
    <property type="term" value="P:interstrand cross-link repair"/>
    <property type="evidence" value="ECO:0007669"/>
    <property type="project" value="TreeGrafter"/>
</dbReference>
<dbReference type="GO" id="GO:0045145">
    <property type="term" value="F:single-stranded DNA 5'-3' DNA exonuclease activity"/>
    <property type="evidence" value="ECO:0007669"/>
    <property type="project" value="InterPro"/>
</dbReference>
<dbReference type="Proteomes" id="UP000807342">
    <property type="component" value="Unassembled WGS sequence"/>
</dbReference>
<evidence type="ECO:0000256" key="1">
    <source>
        <dbReference type="ARBA" id="ARBA00009797"/>
    </source>
</evidence>
<evidence type="ECO:0008006" key="5">
    <source>
        <dbReference type="Google" id="ProtNLM"/>
    </source>
</evidence>
<dbReference type="Pfam" id="PF09810">
    <property type="entry name" value="Exo5"/>
    <property type="match status" value="2"/>
</dbReference>
<sequence>MSGLDVDEFAAYDFSEFTGEELAQIDAEIARKYLPNVPIAYETPNAESSSSVQTSSSKRQRVRDSPLDLFRSHGVLSVTDLVSPAWCEVQFEYGLRGKRSRPLHRRPRAFKSTSGKEIKTDTAIAAKNDVITSKGKAIHKSLEREVKAEETVVEITTAEERWALRLVNMLACLKGMQIEGMTREMPVFGIEDGEVVVGIIDELVYRPISHGNHDGTEVKDPSRTRLEVYFPVSGCSTDTRLDLPVSFTLQIIDTKTRQRPSLPLYEDTIPSRLQLMLYHRLLSRLVSPEPSFDFLIFWQLANVDPAQPLSWKFLQQAGLIADKDEFQVLNLGDLSVLWHDLIHQLAIAGVDEQLKLVYRQQLYNRRRGVQSVAPVPDDTSKPAETISSENGMANEGIVAPSSDQKRVDINTADEVEGHKGEQPIQQTVDGSGEKQHQVLGTKVFPYDPEFLSAHLVSILAWWRAERPPKGVPMELARRCSTCEYCHDCEWREERAREFREQAELNKETSVVINT</sequence>
<dbReference type="AlphaFoldDB" id="A0A9P6C451"/>
<accession>A0A9P6C451</accession>
<name>A0A9P6C451_9AGAR</name>
<gene>
    <name evidence="3" type="ORF">P691DRAFT_699478</name>
</gene>
<dbReference type="OrthoDB" id="354769at2759"/>